<dbReference type="PANTHER" id="PTHR43780:SF2">
    <property type="entry name" value="1-AMINOCYCLOPROPANE-1-CARBOXYLATE DEAMINASE-RELATED"/>
    <property type="match status" value="1"/>
</dbReference>
<keyword evidence="8" id="KW-1185">Reference proteome</keyword>
<dbReference type="PIRSF" id="PIRSF006278">
    <property type="entry name" value="ACCD_DCysDesulf"/>
    <property type="match status" value="1"/>
</dbReference>
<dbReference type="SUPFAM" id="SSF53686">
    <property type="entry name" value="Tryptophan synthase beta subunit-like PLP-dependent enzymes"/>
    <property type="match status" value="1"/>
</dbReference>
<feature type="modified residue" description="N6-(pyridoxal phosphate)lysine" evidence="5">
    <location>
        <position position="45"/>
    </location>
</feature>
<evidence type="ECO:0000313" key="7">
    <source>
        <dbReference type="EMBL" id="RIH63924.1"/>
    </source>
</evidence>
<dbReference type="OrthoDB" id="9801249at2"/>
<evidence type="ECO:0000259" key="6">
    <source>
        <dbReference type="Pfam" id="PF00291"/>
    </source>
</evidence>
<evidence type="ECO:0000256" key="1">
    <source>
        <dbReference type="ARBA" id="ARBA00001933"/>
    </source>
</evidence>
<dbReference type="InterPro" id="IPR036052">
    <property type="entry name" value="TrpB-like_PALP_sf"/>
</dbReference>
<gene>
    <name evidence="7" type="ORF">D1164_17450</name>
</gene>
<reference evidence="7 8" key="1">
    <citation type="journal article" date="2015" name="Int. J. Syst. Evol. Microbiol.">
        <title>Mariniphaga sediminis sp. nov., isolated from coastal sediment.</title>
        <authorList>
            <person name="Wang F.Q."/>
            <person name="Shen Q.Y."/>
            <person name="Chen G.J."/>
            <person name="Du Z.J."/>
        </authorList>
    </citation>
    <scope>NUCLEOTIDE SEQUENCE [LARGE SCALE GENOMIC DNA]</scope>
    <source>
        <strain evidence="7 8">SY21</strain>
    </source>
</reference>
<protein>
    <submittedName>
        <fullName evidence="7">D-cysteine desulfhydrase family protein</fullName>
    </submittedName>
</protein>
<comment type="caution">
    <text evidence="7">The sequence shown here is derived from an EMBL/GenBank/DDBJ whole genome shotgun (WGS) entry which is preliminary data.</text>
</comment>
<dbReference type="InterPro" id="IPR001926">
    <property type="entry name" value="TrpB-like_PALP"/>
</dbReference>
<feature type="domain" description="Tryptophan synthase beta chain-like PALP" evidence="6">
    <location>
        <begin position="5"/>
        <end position="311"/>
    </location>
</feature>
<dbReference type="InterPro" id="IPR005966">
    <property type="entry name" value="D-Cys_desShydrase"/>
</dbReference>
<evidence type="ECO:0000256" key="2">
    <source>
        <dbReference type="ARBA" id="ARBA00008639"/>
    </source>
</evidence>
<accession>A0A399CW44</accession>
<evidence type="ECO:0000313" key="8">
    <source>
        <dbReference type="Proteomes" id="UP000266441"/>
    </source>
</evidence>
<feature type="active site" description="Nucleophile" evidence="4">
    <location>
        <position position="72"/>
    </location>
</feature>
<proteinExistence type="inferred from homology"/>
<dbReference type="EMBL" id="QWET01000015">
    <property type="protein sequence ID" value="RIH63924.1"/>
    <property type="molecule type" value="Genomic_DNA"/>
</dbReference>
<dbReference type="RefSeq" id="WP_119351179.1">
    <property type="nucleotide sequence ID" value="NZ_QWET01000015.1"/>
</dbReference>
<sequence length="331" mass="36894">MKKKISLGFFPTPLHELKKLSNLFPDYRIFIKRDDNNGLATGGNKVRKLEYLLQDALDKGCDSVITAGALQSNHCRITAAACARIGIECHLLLGGEKPRSYNGNLLLSHLVGGKIHFSKENRKGEGMHLVEKELKEKGFHPYIIPYGGSNWIGALGYTNAVEEIKNQLAEIEMPIHYIVFASSSGGTHAGLLAGEDIYKLGCQYIGINIDKDETNGQLLEDKIIELYSSVIGQHQLPDFKMQPEIQLKREYDKGGYGVVTEQETETIMLLAKAEGILLDPVYTARAFNGMLDMMRKKMFEPGSNILFIHTGGLPAIFHYCNTLKYLDTKVK</sequence>
<comment type="cofactor">
    <cofactor evidence="1">
        <name>pyridoxal 5'-phosphate</name>
        <dbReference type="ChEBI" id="CHEBI:597326"/>
    </cofactor>
</comment>
<dbReference type="Proteomes" id="UP000266441">
    <property type="component" value="Unassembled WGS sequence"/>
</dbReference>
<keyword evidence="3 5" id="KW-0663">Pyridoxal phosphate</keyword>
<dbReference type="Gene3D" id="3.40.50.1100">
    <property type="match status" value="2"/>
</dbReference>
<organism evidence="7 8">
    <name type="scientific">Mariniphaga sediminis</name>
    <dbReference type="NCBI Taxonomy" id="1628158"/>
    <lineage>
        <taxon>Bacteria</taxon>
        <taxon>Pseudomonadati</taxon>
        <taxon>Bacteroidota</taxon>
        <taxon>Bacteroidia</taxon>
        <taxon>Marinilabiliales</taxon>
        <taxon>Prolixibacteraceae</taxon>
        <taxon>Mariniphaga</taxon>
    </lineage>
</organism>
<evidence type="ECO:0000256" key="5">
    <source>
        <dbReference type="PIRSR" id="PIRSR006278-2"/>
    </source>
</evidence>
<dbReference type="InterPro" id="IPR027278">
    <property type="entry name" value="ACCD_DCysDesulf"/>
</dbReference>
<dbReference type="Pfam" id="PF00291">
    <property type="entry name" value="PALP"/>
    <property type="match status" value="1"/>
</dbReference>
<comment type="similarity">
    <text evidence="2">Belongs to the ACC deaminase/D-cysteine desulfhydrase family.</text>
</comment>
<dbReference type="GO" id="GO:0019148">
    <property type="term" value="F:D-cysteine desulfhydrase activity"/>
    <property type="evidence" value="ECO:0007669"/>
    <property type="project" value="TreeGrafter"/>
</dbReference>
<name>A0A399CW44_9BACT</name>
<dbReference type="NCBIfam" id="TIGR01275">
    <property type="entry name" value="ACC_deam_rel"/>
    <property type="match status" value="1"/>
</dbReference>
<dbReference type="AlphaFoldDB" id="A0A399CW44"/>
<evidence type="ECO:0000256" key="4">
    <source>
        <dbReference type="PIRSR" id="PIRSR006278-1"/>
    </source>
</evidence>
<dbReference type="PANTHER" id="PTHR43780">
    <property type="entry name" value="1-AMINOCYCLOPROPANE-1-CARBOXYLATE DEAMINASE-RELATED"/>
    <property type="match status" value="1"/>
</dbReference>
<evidence type="ECO:0000256" key="3">
    <source>
        <dbReference type="ARBA" id="ARBA00022898"/>
    </source>
</evidence>